<protein>
    <submittedName>
        <fullName evidence="1">Uncharacterized protein</fullName>
    </submittedName>
</protein>
<comment type="caution">
    <text evidence="1">The sequence shown here is derived from an EMBL/GenBank/DDBJ whole genome shotgun (WGS) entry which is preliminary data.</text>
</comment>
<evidence type="ECO:0000313" key="1">
    <source>
        <dbReference type="EMBL" id="KKK77653.1"/>
    </source>
</evidence>
<reference evidence="1" key="1">
    <citation type="journal article" date="2015" name="Nature">
        <title>Complex archaea that bridge the gap between prokaryotes and eukaryotes.</title>
        <authorList>
            <person name="Spang A."/>
            <person name="Saw J.H."/>
            <person name="Jorgensen S.L."/>
            <person name="Zaremba-Niedzwiedzka K."/>
            <person name="Martijn J."/>
            <person name="Lind A.E."/>
            <person name="van Eijk R."/>
            <person name="Schleper C."/>
            <person name="Guy L."/>
            <person name="Ettema T.J."/>
        </authorList>
    </citation>
    <scope>NUCLEOTIDE SEQUENCE</scope>
</reference>
<dbReference type="EMBL" id="LAZR01054852">
    <property type="protein sequence ID" value="KKK77653.1"/>
    <property type="molecule type" value="Genomic_DNA"/>
</dbReference>
<accession>A0A0F8Y8F4</accession>
<organism evidence="1">
    <name type="scientific">marine sediment metagenome</name>
    <dbReference type="NCBI Taxonomy" id="412755"/>
    <lineage>
        <taxon>unclassified sequences</taxon>
        <taxon>metagenomes</taxon>
        <taxon>ecological metagenomes</taxon>
    </lineage>
</organism>
<dbReference type="AlphaFoldDB" id="A0A0F8Y8F4"/>
<sequence>MPPITPPSIPRTTNAVLNDIVVYKRLRCRVISKTFEENPRFGLRVEQTGRVINEVERRDFNYYPPEQKSCH</sequence>
<gene>
    <name evidence="1" type="ORF">LCGC14_2851420</name>
</gene>
<proteinExistence type="predicted"/>
<name>A0A0F8Y8F4_9ZZZZ</name>